<organism evidence="1 2">
    <name type="scientific">Microdochium trichocladiopsis</name>
    <dbReference type="NCBI Taxonomy" id="1682393"/>
    <lineage>
        <taxon>Eukaryota</taxon>
        <taxon>Fungi</taxon>
        <taxon>Dikarya</taxon>
        <taxon>Ascomycota</taxon>
        <taxon>Pezizomycotina</taxon>
        <taxon>Sordariomycetes</taxon>
        <taxon>Xylariomycetidae</taxon>
        <taxon>Xylariales</taxon>
        <taxon>Microdochiaceae</taxon>
        <taxon>Microdochium</taxon>
    </lineage>
</organism>
<dbReference type="GeneID" id="70192650"/>
<evidence type="ECO:0000313" key="2">
    <source>
        <dbReference type="Proteomes" id="UP000756346"/>
    </source>
</evidence>
<name>A0A9P8YFN3_9PEZI</name>
<dbReference type="RefSeq" id="XP_046016246.1">
    <property type="nucleotide sequence ID" value="XM_046163104.1"/>
</dbReference>
<comment type="caution">
    <text evidence="1">The sequence shown here is derived from an EMBL/GenBank/DDBJ whole genome shotgun (WGS) entry which is preliminary data.</text>
</comment>
<protein>
    <submittedName>
        <fullName evidence="1">Uncharacterized protein</fullName>
    </submittedName>
</protein>
<sequence>MSKLTGYTEFLTVIIRCLDENPPAPDIGDFNIYTGPVSLPLNGIATSTVIQSFYEARHQAIRSSCLTAERKTLWSKFAREVVLAYAAVSSPPQRTVPAKFLQKPIQHILDALATIMELRNHDARSPVRIVELIPYDSEQDNAKAEDYWREVKLESLRPCLQLAIRLLEVMMPDRIDFWEEYRETLASTEWKDTFINDSPESRRLTLMGPSDRAELRAQLLAARSDVPQG</sequence>
<gene>
    <name evidence="1" type="ORF">B0I36DRAFT_62041</name>
</gene>
<reference evidence="1" key="1">
    <citation type="journal article" date="2021" name="Nat. Commun.">
        <title>Genetic determinants of endophytism in the Arabidopsis root mycobiome.</title>
        <authorList>
            <person name="Mesny F."/>
            <person name="Miyauchi S."/>
            <person name="Thiergart T."/>
            <person name="Pickel B."/>
            <person name="Atanasova L."/>
            <person name="Karlsson M."/>
            <person name="Huettel B."/>
            <person name="Barry K.W."/>
            <person name="Haridas S."/>
            <person name="Chen C."/>
            <person name="Bauer D."/>
            <person name="Andreopoulos W."/>
            <person name="Pangilinan J."/>
            <person name="LaButti K."/>
            <person name="Riley R."/>
            <person name="Lipzen A."/>
            <person name="Clum A."/>
            <person name="Drula E."/>
            <person name="Henrissat B."/>
            <person name="Kohler A."/>
            <person name="Grigoriev I.V."/>
            <person name="Martin F.M."/>
            <person name="Hacquard S."/>
        </authorList>
    </citation>
    <scope>NUCLEOTIDE SEQUENCE</scope>
    <source>
        <strain evidence="1">MPI-CAGE-CH-0230</strain>
    </source>
</reference>
<accession>A0A9P8YFN3</accession>
<proteinExistence type="predicted"/>
<dbReference type="OrthoDB" id="4678491at2759"/>
<evidence type="ECO:0000313" key="1">
    <source>
        <dbReference type="EMBL" id="KAH7037125.1"/>
    </source>
</evidence>
<dbReference type="AlphaFoldDB" id="A0A9P8YFN3"/>
<dbReference type="Proteomes" id="UP000756346">
    <property type="component" value="Unassembled WGS sequence"/>
</dbReference>
<keyword evidence="2" id="KW-1185">Reference proteome</keyword>
<dbReference type="EMBL" id="JAGTJQ010000002">
    <property type="protein sequence ID" value="KAH7037125.1"/>
    <property type="molecule type" value="Genomic_DNA"/>
</dbReference>